<organism evidence="13 14">
    <name type="scientific">Caballeronia temeraria</name>
    <dbReference type="NCBI Taxonomy" id="1777137"/>
    <lineage>
        <taxon>Bacteria</taxon>
        <taxon>Pseudomonadati</taxon>
        <taxon>Pseudomonadota</taxon>
        <taxon>Betaproteobacteria</taxon>
        <taxon>Burkholderiales</taxon>
        <taxon>Burkholderiaceae</taxon>
        <taxon>Caballeronia</taxon>
    </lineage>
</organism>
<dbReference type="CDD" id="cd00342">
    <property type="entry name" value="gram_neg_porins"/>
    <property type="match status" value="1"/>
</dbReference>
<keyword evidence="6 11" id="KW-0732">Signal</keyword>
<dbReference type="GO" id="GO:0015288">
    <property type="term" value="F:porin activity"/>
    <property type="evidence" value="ECO:0007669"/>
    <property type="project" value="UniProtKB-KW"/>
</dbReference>
<dbReference type="Proteomes" id="UP000054624">
    <property type="component" value="Unassembled WGS sequence"/>
</dbReference>
<keyword evidence="14" id="KW-1185">Reference proteome</keyword>
<evidence type="ECO:0000256" key="2">
    <source>
        <dbReference type="ARBA" id="ARBA00011233"/>
    </source>
</evidence>
<dbReference type="GO" id="GO:0046930">
    <property type="term" value="C:pore complex"/>
    <property type="evidence" value="ECO:0007669"/>
    <property type="project" value="UniProtKB-KW"/>
</dbReference>
<evidence type="ECO:0000256" key="3">
    <source>
        <dbReference type="ARBA" id="ARBA00022448"/>
    </source>
</evidence>
<dbReference type="OrthoDB" id="8982743at2"/>
<feature type="chain" id="PRO_5007624224" evidence="11">
    <location>
        <begin position="25"/>
        <end position="392"/>
    </location>
</feature>
<feature type="signal peptide" evidence="11">
    <location>
        <begin position="1"/>
        <end position="24"/>
    </location>
</feature>
<dbReference type="InterPro" id="IPR023614">
    <property type="entry name" value="Porin_dom_sf"/>
</dbReference>
<keyword evidence="9" id="KW-0472">Membrane</keyword>
<sequence>MKSMKSTQVLIGAVIATFGAAAHAQSTVTLYGILDNGVMYQSNVAGGKRVSMDSLGGINGSRWGMTGAEDLGGGLKAIFTLESGINLNSGSLAQGGTAFGRQAFVGATSASLGSLTFGRQYDMIFYFPEPITVSGMVGSILFAHPGDLDNTANSVRVNNAVRYMSPSYRGFSFGAEYSVGGVAGNTTANSGYSIGASYIGGAASIGAAFEYFKNPTSSTPGQGFFTNNANGSSVLAGVLNKGYASASAYQAAVIAANYTVGPVTVAISGSNIQYANLGGTLAGQTARFNNAEAGIKYAYSPFLFFNLGYDYLIGKGVSTTAGGTIGNQHFHQVSFLADYFLSKRTDVYAAVGWQKASGTSSTGTPAVANFTNQGDSSSNRQFVARLDFRHKF</sequence>
<dbReference type="EMBL" id="FCOI02000043">
    <property type="protein sequence ID" value="SAK94750.1"/>
    <property type="molecule type" value="Genomic_DNA"/>
</dbReference>
<dbReference type="Pfam" id="PF13609">
    <property type="entry name" value="Porin_4"/>
    <property type="match status" value="1"/>
</dbReference>
<evidence type="ECO:0000313" key="13">
    <source>
        <dbReference type="EMBL" id="SAK94750.1"/>
    </source>
</evidence>
<dbReference type="GO" id="GO:0009279">
    <property type="term" value="C:cell outer membrane"/>
    <property type="evidence" value="ECO:0007669"/>
    <property type="project" value="UniProtKB-SubCell"/>
</dbReference>
<protein>
    <submittedName>
        <fullName evidence="13">Porin</fullName>
    </submittedName>
</protein>
<accession>A0A158DK15</accession>
<evidence type="ECO:0000256" key="10">
    <source>
        <dbReference type="ARBA" id="ARBA00023237"/>
    </source>
</evidence>
<dbReference type="GO" id="GO:0006811">
    <property type="term" value="P:monoatomic ion transport"/>
    <property type="evidence" value="ECO:0007669"/>
    <property type="project" value="UniProtKB-KW"/>
</dbReference>
<comment type="subcellular location">
    <subcellularLocation>
        <location evidence="1">Cell outer membrane</location>
        <topology evidence="1">Multi-pass membrane protein</topology>
    </subcellularLocation>
</comment>
<evidence type="ECO:0000256" key="4">
    <source>
        <dbReference type="ARBA" id="ARBA00022452"/>
    </source>
</evidence>
<dbReference type="InterPro" id="IPR050298">
    <property type="entry name" value="Gram-neg_bact_OMP"/>
</dbReference>
<evidence type="ECO:0000256" key="5">
    <source>
        <dbReference type="ARBA" id="ARBA00022692"/>
    </source>
</evidence>
<evidence type="ECO:0000256" key="7">
    <source>
        <dbReference type="ARBA" id="ARBA00023065"/>
    </source>
</evidence>
<evidence type="ECO:0000259" key="12">
    <source>
        <dbReference type="Pfam" id="PF13609"/>
    </source>
</evidence>
<evidence type="ECO:0000256" key="9">
    <source>
        <dbReference type="ARBA" id="ARBA00023136"/>
    </source>
</evidence>
<dbReference type="PRINTS" id="PR00184">
    <property type="entry name" value="NEISSPPORIN"/>
</dbReference>
<proteinExistence type="predicted"/>
<gene>
    <name evidence="13" type="ORF">AWB76_07056</name>
</gene>
<evidence type="ECO:0000313" key="14">
    <source>
        <dbReference type="Proteomes" id="UP000054624"/>
    </source>
</evidence>
<comment type="subunit">
    <text evidence="2">Homotrimer.</text>
</comment>
<keyword evidence="3" id="KW-0813">Transport</keyword>
<keyword evidence="10" id="KW-0998">Cell outer membrane</keyword>
<keyword evidence="5" id="KW-0812">Transmembrane</keyword>
<keyword evidence="4" id="KW-1134">Transmembrane beta strand</keyword>
<dbReference type="InterPro" id="IPR002299">
    <property type="entry name" value="Porin_Neis"/>
</dbReference>
<evidence type="ECO:0000256" key="1">
    <source>
        <dbReference type="ARBA" id="ARBA00004571"/>
    </source>
</evidence>
<dbReference type="PANTHER" id="PTHR34501">
    <property type="entry name" value="PROTEIN YDDL-RELATED"/>
    <property type="match status" value="1"/>
</dbReference>
<reference evidence="14" key="1">
    <citation type="submission" date="2016-01" db="EMBL/GenBank/DDBJ databases">
        <authorList>
            <person name="Peeters Charlotte."/>
        </authorList>
    </citation>
    <scope>NUCLEOTIDE SEQUENCE [LARGE SCALE GENOMIC DNA]</scope>
</reference>
<dbReference type="AlphaFoldDB" id="A0A158DK15"/>
<evidence type="ECO:0000256" key="8">
    <source>
        <dbReference type="ARBA" id="ARBA00023114"/>
    </source>
</evidence>
<evidence type="ECO:0000256" key="11">
    <source>
        <dbReference type="SAM" id="SignalP"/>
    </source>
</evidence>
<keyword evidence="8" id="KW-0626">Porin</keyword>
<dbReference type="PANTHER" id="PTHR34501:SF9">
    <property type="entry name" value="MAJOR OUTER MEMBRANE PROTEIN P.IA"/>
    <property type="match status" value="1"/>
</dbReference>
<feature type="domain" description="Porin" evidence="12">
    <location>
        <begin position="13"/>
        <end position="358"/>
    </location>
</feature>
<dbReference type="SUPFAM" id="SSF56935">
    <property type="entry name" value="Porins"/>
    <property type="match status" value="1"/>
</dbReference>
<name>A0A158DK15_9BURK</name>
<evidence type="ECO:0000256" key="6">
    <source>
        <dbReference type="ARBA" id="ARBA00022729"/>
    </source>
</evidence>
<dbReference type="Gene3D" id="2.40.160.10">
    <property type="entry name" value="Porin"/>
    <property type="match status" value="1"/>
</dbReference>
<dbReference type="STRING" id="1777137.AWB76_07056"/>
<keyword evidence="7" id="KW-0406">Ion transport</keyword>
<dbReference type="InterPro" id="IPR033900">
    <property type="entry name" value="Gram_neg_porin_domain"/>
</dbReference>